<dbReference type="EMBL" id="KN838845">
    <property type="protein sequence ID" value="KIJ93415.1"/>
    <property type="molecule type" value="Genomic_DNA"/>
</dbReference>
<evidence type="ECO:0000313" key="5">
    <source>
        <dbReference type="Proteomes" id="UP000054477"/>
    </source>
</evidence>
<evidence type="ECO:0000256" key="2">
    <source>
        <dbReference type="SAM" id="SignalP"/>
    </source>
</evidence>
<reference evidence="5" key="2">
    <citation type="submission" date="2015-01" db="EMBL/GenBank/DDBJ databases">
        <title>Evolutionary Origins and Diversification of the Mycorrhizal Mutualists.</title>
        <authorList>
            <consortium name="DOE Joint Genome Institute"/>
            <consortium name="Mycorrhizal Genomics Consortium"/>
            <person name="Kohler A."/>
            <person name="Kuo A."/>
            <person name="Nagy L.G."/>
            <person name="Floudas D."/>
            <person name="Copeland A."/>
            <person name="Barry K.W."/>
            <person name="Cichocki N."/>
            <person name="Veneault-Fourrey C."/>
            <person name="LaButti K."/>
            <person name="Lindquist E.A."/>
            <person name="Lipzen A."/>
            <person name="Lundell T."/>
            <person name="Morin E."/>
            <person name="Murat C."/>
            <person name="Riley R."/>
            <person name="Ohm R."/>
            <person name="Sun H."/>
            <person name="Tunlid A."/>
            <person name="Henrissat B."/>
            <person name="Grigoriev I.V."/>
            <person name="Hibbett D.S."/>
            <person name="Martin F."/>
        </authorList>
    </citation>
    <scope>NUCLEOTIDE SEQUENCE [LARGE SCALE GENOMIC DNA]</scope>
    <source>
        <strain evidence="5">LaAM-08-1</strain>
    </source>
</reference>
<name>A0A0C9WQG5_9AGAR</name>
<dbReference type="InterPro" id="IPR032416">
    <property type="entry name" value="Peptidase_M24_C"/>
</dbReference>
<reference evidence="4 5" key="1">
    <citation type="submission" date="2014-04" db="EMBL/GenBank/DDBJ databases">
        <authorList>
            <consortium name="DOE Joint Genome Institute"/>
            <person name="Kuo A."/>
            <person name="Kohler A."/>
            <person name="Nagy L.G."/>
            <person name="Floudas D."/>
            <person name="Copeland A."/>
            <person name="Barry K.W."/>
            <person name="Cichocki N."/>
            <person name="Veneault-Fourrey C."/>
            <person name="LaButti K."/>
            <person name="Lindquist E.A."/>
            <person name="Lipzen A."/>
            <person name="Lundell T."/>
            <person name="Morin E."/>
            <person name="Murat C."/>
            <person name="Sun H."/>
            <person name="Tunlid A."/>
            <person name="Henrissat B."/>
            <person name="Grigoriev I.V."/>
            <person name="Hibbett D.S."/>
            <person name="Martin F."/>
            <person name="Nordberg H.P."/>
            <person name="Cantor M.N."/>
            <person name="Hua S.X."/>
        </authorList>
    </citation>
    <scope>NUCLEOTIDE SEQUENCE [LARGE SCALE GENOMIC DNA]</scope>
    <source>
        <strain evidence="4 5">LaAM-08-1</strain>
    </source>
</reference>
<accession>A0A0C9WQG5</accession>
<feature type="region of interest" description="Disordered" evidence="1">
    <location>
        <begin position="134"/>
        <end position="161"/>
    </location>
</feature>
<dbReference type="Proteomes" id="UP000054477">
    <property type="component" value="Unassembled WGS sequence"/>
</dbReference>
<evidence type="ECO:0000259" key="3">
    <source>
        <dbReference type="Pfam" id="PF16188"/>
    </source>
</evidence>
<proteinExistence type="predicted"/>
<protein>
    <recommendedName>
        <fullName evidence="3">Peptidase M24 C-terminal domain-containing protein</fullName>
    </recommendedName>
</protein>
<feature type="domain" description="Peptidase M24 C-terminal" evidence="3">
    <location>
        <begin position="44"/>
        <end position="75"/>
    </location>
</feature>
<gene>
    <name evidence="4" type="ORF">K443DRAFT_125610</name>
</gene>
<dbReference type="Pfam" id="PF16188">
    <property type="entry name" value="Peptidase_M24_C"/>
    <property type="match status" value="1"/>
</dbReference>
<evidence type="ECO:0000256" key="1">
    <source>
        <dbReference type="SAM" id="MobiDB-lite"/>
    </source>
</evidence>
<keyword evidence="2" id="KW-0732">Signal</keyword>
<evidence type="ECO:0000313" key="4">
    <source>
        <dbReference type="EMBL" id="KIJ93415.1"/>
    </source>
</evidence>
<dbReference type="HOGENOM" id="CLU_1643981_0_0_1"/>
<dbReference type="STRING" id="1095629.A0A0C9WQG5"/>
<dbReference type="AlphaFoldDB" id="A0A0C9WQG5"/>
<organism evidence="4 5">
    <name type="scientific">Laccaria amethystina LaAM-08-1</name>
    <dbReference type="NCBI Taxonomy" id="1095629"/>
    <lineage>
        <taxon>Eukaryota</taxon>
        <taxon>Fungi</taxon>
        <taxon>Dikarya</taxon>
        <taxon>Basidiomycota</taxon>
        <taxon>Agaricomycotina</taxon>
        <taxon>Agaricomycetes</taxon>
        <taxon>Agaricomycetidae</taxon>
        <taxon>Agaricales</taxon>
        <taxon>Agaricineae</taxon>
        <taxon>Hydnangiaceae</taxon>
        <taxon>Laccaria</taxon>
    </lineage>
</organism>
<feature type="chain" id="PRO_5002205507" description="Peptidase M24 C-terminal domain-containing protein" evidence="2">
    <location>
        <begin position="20"/>
        <end position="161"/>
    </location>
</feature>
<feature type="signal peptide" evidence="2">
    <location>
        <begin position="1"/>
        <end position="19"/>
    </location>
</feature>
<keyword evidence="5" id="KW-1185">Reference proteome</keyword>
<sequence>MFPSRLAIWFPLIPGCILRANWEAARDPSVCRVKTRDGPNGDVFLGFEQLMCVPIELPMINENMLTGVERAWLKAIIKLSWLEDRAQTTSTQGHERIKSCFCFHTNHTTHMLHKDEGGDDAVYSTTSKSIKRTRGTDICKDRGGTQHEEERGRWKTPEKTV</sequence>